<organism evidence="1 2">
    <name type="scientific">Achlya hypogyna</name>
    <name type="common">Oomycete</name>
    <name type="synonym">Protoachlya hypogyna</name>
    <dbReference type="NCBI Taxonomy" id="1202772"/>
    <lineage>
        <taxon>Eukaryota</taxon>
        <taxon>Sar</taxon>
        <taxon>Stramenopiles</taxon>
        <taxon>Oomycota</taxon>
        <taxon>Saprolegniomycetes</taxon>
        <taxon>Saprolegniales</taxon>
        <taxon>Achlyaceae</taxon>
        <taxon>Achlya</taxon>
    </lineage>
</organism>
<keyword evidence="2" id="KW-1185">Reference proteome</keyword>
<proteinExistence type="predicted"/>
<evidence type="ECO:0000313" key="2">
    <source>
        <dbReference type="Proteomes" id="UP000243579"/>
    </source>
</evidence>
<dbReference type="AlphaFoldDB" id="A0A1V9ZEE4"/>
<gene>
    <name evidence="1" type="ORF">ACHHYP_15995</name>
</gene>
<name>A0A1V9ZEE4_ACHHY</name>
<sequence>MVLVDFSKGSLSDENVRANERRDKLDQIRRNLMSRRDKLSHERLARGQLLSQFETARPKEEMSMHALLSSMDRPAKRTRSLIYVTEDDTVATPADVARGLLCRYSTGKCRHVRAQKTDGTYLNLCHLHRMRANANQRKLDRKKSQRLIARQVQPAAPAAATPAKELLDVLHAILQPKKLVQ</sequence>
<dbReference type="EMBL" id="JNBR01000146">
    <property type="protein sequence ID" value="OQR96374.1"/>
    <property type="molecule type" value="Genomic_DNA"/>
</dbReference>
<dbReference type="Proteomes" id="UP000243579">
    <property type="component" value="Unassembled WGS sequence"/>
</dbReference>
<dbReference type="OrthoDB" id="79568at2759"/>
<accession>A0A1V9ZEE4</accession>
<protein>
    <submittedName>
        <fullName evidence="1">Uncharacterized protein</fullName>
    </submittedName>
</protein>
<evidence type="ECO:0000313" key="1">
    <source>
        <dbReference type="EMBL" id="OQR96374.1"/>
    </source>
</evidence>
<reference evidence="1 2" key="1">
    <citation type="journal article" date="2014" name="Genome Biol. Evol.">
        <title>The secreted proteins of Achlya hypogyna and Thraustotheca clavata identify the ancestral oomycete secretome and reveal gene acquisitions by horizontal gene transfer.</title>
        <authorList>
            <person name="Misner I."/>
            <person name="Blouin N."/>
            <person name="Leonard G."/>
            <person name="Richards T.A."/>
            <person name="Lane C.E."/>
        </authorList>
    </citation>
    <scope>NUCLEOTIDE SEQUENCE [LARGE SCALE GENOMIC DNA]</scope>
    <source>
        <strain evidence="1 2">ATCC 48635</strain>
    </source>
</reference>
<comment type="caution">
    <text evidence="1">The sequence shown here is derived from an EMBL/GenBank/DDBJ whole genome shotgun (WGS) entry which is preliminary data.</text>
</comment>